<evidence type="ECO:0000256" key="6">
    <source>
        <dbReference type="ARBA" id="ARBA00022729"/>
    </source>
</evidence>
<dbReference type="InterPro" id="IPR003591">
    <property type="entry name" value="Leu-rich_rpt_typical-subtyp"/>
</dbReference>
<protein>
    <submittedName>
        <fullName evidence="13">Receptor-like protein 12</fullName>
    </submittedName>
</protein>
<feature type="region of interest" description="Disordered" evidence="11">
    <location>
        <begin position="346"/>
        <end position="387"/>
    </location>
</feature>
<dbReference type="PANTHER" id="PTHR48063:SF98">
    <property type="entry name" value="LRR RECEPTOR-LIKE SERINE_THREONINE-PROTEIN KINASE FLS2"/>
    <property type="match status" value="1"/>
</dbReference>
<dbReference type="InterPro" id="IPR001611">
    <property type="entry name" value="Leu-rich_rpt"/>
</dbReference>
<evidence type="ECO:0000256" key="9">
    <source>
        <dbReference type="ARBA" id="ARBA00023136"/>
    </source>
</evidence>
<keyword evidence="4" id="KW-0433">Leucine-rich repeat</keyword>
<dbReference type="FunFam" id="3.80.10.10:FF:000111">
    <property type="entry name" value="LRR receptor-like serine/threonine-protein kinase ERECTA"/>
    <property type="match status" value="1"/>
</dbReference>
<keyword evidence="6" id="KW-0732">Signal</keyword>
<evidence type="ECO:0000313" key="14">
    <source>
        <dbReference type="Proteomes" id="UP000283530"/>
    </source>
</evidence>
<proteinExistence type="inferred from homology"/>
<dbReference type="AlphaFoldDB" id="A0A3S3QWU2"/>
<evidence type="ECO:0000256" key="10">
    <source>
        <dbReference type="ARBA" id="ARBA00023180"/>
    </source>
</evidence>
<organism evidence="13 14">
    <name type="scientific">Cinnamomum micranthum f. kanehirae</name>
    <dbReference type="NCBI Taxonomy" id="337451"/>
    <lineage>
        <taxon>Eukaryota</taxon>
        <taxon>Viridiplantae</taxon>
        <taxon>Streptophyta</taxon>
        <taxon>Embryophyta</taxon>
        <taxon>Tracheophyta</taxon>
        <taxon>Spermatophyta</taxon>
        <taxon>Magnoliopsida</taxon>
        <taxon>Magnoliidae</taxon>
        <taxon>Laurales</taxon>
        <taxon>Lauraceae</taxon>
        <taxon>Cinnamomum</taxon>
    </lineage>
</organism>
<dbReference type="InterPro" id="IPR046956">
    <property type="entry name" value="RLP23-like"/>
</dbReference>
<dbReference type="PANTHER" id="PTHR48063">
    <property type="entry name" value="LRR RECEPTOR-LIKE KINASE"/>
    <property type="match status" value="1"/>
</dbReference>
<dbReference type="SUPFAM" id="SSF52058">
    <property type="entry name" value="L domain-like"/>
    <property type="match status" value="1"/>
</dbReference>
<keyword evidence="5 12" id="KW-0812">Transmembrane</keyword>
<keyword evidence="14" id="KW-1185">Reference proteome</keyword>
<keyword evidence="3" id="KW-1003">Cell membrane</keyword>
<name>A0A3S3QWU2_9MAGN</name>
<comment type="subcellular location">
    <subcellularLocation>
        <location evidence="1">Cell membrane</location>
        <topology evidence="1">Single-pass type I membrane protein</topology>
    </subcellularLocation>
</comment>
<evidence type="ECO:0000256" key="8">
    <source>
        <dbReference type="ARBA" id="ARBA00022989"/>
    </source>
</evidence>
<evidence type="ECO:0000256" key="3">
    <source>
        <dbReference type="ARBA" id="ARBA00022475"/>
    </source>
</evidence>
<dbReference type="Pfam" id="PF13855">
    <property type="entry name" value="LRR_8"/>
    <property type="match status" value="1"/>
</dbReference>
<sequence length="522" mass="58119">MKNCTELKTLDLGENGFSGTIPTWIGERLSFLKFLILRSNKFHGNLPPHLSLLYELQVLDLSQNNLSGTIPESFGNFSAMMVANKTNVFIYNGRSQFIGVESIWVFWKGGQYEYSRTFSLVMNINLSSNDLCGDIPKEITQLFGLQSLNLSRNQLTGTIPEDINDLQRIESLELSWNQLSGVIPHGFSYLTFLSHLNLSHNNFSGRIPSSNQLDTLNDSSIYMENPLLCGSPLLNQCPQDEIFPDSQPLSDGDKEAKDELEIQLFYICMGPGFAVGFWVVYGIFLFKRSWRVAYYNFFDNMGDRLYVAIARQLAKFRKNKGLQDKPLLHLPPSVHPLPCVSIPPSSLRRASPLHAQTSKPSPSRPQPSHPLPGAATSSPSPSHHFHLTIPLHPAQNLSPLPFPPVSSPLSHLENHAQQPPISISIFFLPAQTSPSPFLSNASSSPRLSLHYRPISQPPLRIKHLHRPSRSLLYPHHLRPIPATHSPSPSAIHQKTSASLSSYSSSLSVCHLLFVSVSAASPR</sequence>
<feature type="transmembrane region" description="Helical" evidence="12">
    <location>
        <begin position="264"/>
        <end position="286"/>
    </location>
</feature>
<dbReference type="STRING" id="337451.A0A3S3QWU2"/>
<comment type="caution">
    <text evidence="13">The sequence shown here is derived from an EMBL/GenBank/DDBJ whole genome shotgun (WGS) entry which is preliminary data.</text>
</comment>
<keyword evidence="13" id="KW-0675">Receptor</keyword>
<dbReference type="OrthoDB" id="8731593at2759"/>
<keyword evidence="8 12" id="KW-1133">Transmembrane helix</keyword>
<dbReference type="GO" id="GO:0005886">
    <property type="term" value="C:plasma membrane"/>
    <property type="evidence" value="ECO:0007669"/>
    <property type="project" value="UniProtKB-SubCell"/>
</dbReference>
<reference evidence="13 14" key="1">
    <citation type="journal article" date="2019" name="Nat. Plants">
        <title>Stout camphor tree genome fills gaps in understanding of flowering plant genome evolution.</title>
        <authorList>
            <person name="Chaw S.M."/>
            <person name="Liu Y.C."/>
            <person name="Wu Y.W."/>
            <person name="Wang H.Y."/>
            <person name="Lin C.I."/>
            <person name="Wu C.S."/>
            <person name="Ke H.M."/>
            <person name="Chang L.Y."/>
            <person name="Hsu C.Y."/>
            <person name="Yang H.T."/>
            <person name="Sudianto E."/>
            <person name="Hsu M.H."/>
            <person name="Wu K.P."/>
            <person name="Wang L.N."/>
            <person name="Leebens-Mack J.H."/>
            <person name="Tsai I.J."/>
        </authorList>
    </citation>
    <scope>NUCLEOTIDE SEQUENCE [LARGE SCALE GENOMIC DNA]</scope>
    <source>
        <strain evidence="14">cv. Chaw 1501</strain>
        <tissue evidence="13">Young leaves</tissue>
    </source>
</reference>
<dbReference type="Pfam" id="PF00560">
    <property type="entry name" value="LRR_1"/>
    <property type="match status" value="2"/>
</dbReference>
<evidence type="ECO:0000256" key="1">
    <source>
        <dbReference type="ARBA" id="ARBA00004251"/>
    </source>
</evidence>
<dbReference type="SMART" id="SM00369">
    <property type="entry name" value="LRR_TYP"/>
    <property type="match status" value="3"/>
</dbReference>
<evidence type="ECO:0000256" key="4">
    <source>
        <dbReference type="ARBA" id="ARBA00022614"/>
    </source>
</evidence>
<dbReference type="Gene3D" id="3.80.10.10">
    <property type="entry name" value="Ribonuclease Inhibitor"/>
    <property type="match status" value="1"/>
</dbReference>
<evidence type="ECO:0000256" key="2">
    <source>
        <dbReference type="ARBA" id="ARBA00009592"/>
    </source>
</evidence>
<gene>
    <name evidence="13" type="ORF">CKAN_02101400</name>
</gene>
<evidence type="ECO:0000256" key="11">
    <source>
        <dbReference type="SAM" id="MobiDB-lite"/>
    </source>
</evidence>
<evidence type="ECO:0000313" key="13">
    <source>
        <dbReference type="EMBL" id="RWR91840.1"/>
    </source>
</evidence>
<dbReference type="Proteomes" id="UP000283530">
    <property type="component" value="Unassembled WGS sequence"/>
</dbReference>
<keyword evidence="10" id="KW-0325">Glycoprotein</keyword>
<dbReference type="EMBL" id="QPKB01000009">
    <property type="protein sequence ID" value="RWR91840.1"/>
    <property type="molecule type" value="Genomic_DNA"/>
</dbReference>
<comment type="similarity">
    <text evidence="2">Belongs to the RLP family.</text>
</comment>
<dbReference type="PRINTS" id="PR00019">
    <property type="entry name" value="LEURICHRPT"/>
</dbReference>
<evidence type="ECO:0000256" key="7">
    <source>
        <dbReference type="ARBA" id="ARBA00022737"/>
    </source>
</evidence>
<dbReference type="FunFam" id="3.80.10.10:FF:000383">
    <property type="entry name" value="Leucine-rich repeat receptor protein kinase EMS1"/>
    <property type="match status" value="1"/>
</dbReference>
<evidence type="ECO:0000256" key="12">
    <source>
        <dbReference type="SAM" id="Phobius"/>
    </source>
</evidence>
<keyword evidence="9 12" id="KW-0472">Membrane</keyword>
<keyword evidence="7" id="KW-0677">Repeat</keyword>
<evidence type="ECO:0000256" key="5">
    <source>
        <dbReference type="ARBA" id="ARBA00022692"/>
    </source>
</evidence>
<dbReference type="InterPro" id="IPR032675">
    <property type="entry name" value="LRR_dom_sf"/>
</dbReference>
<accession>A0A3S3QWU2</accession>